<dbReference type="EMBL" id="CAAE01007089">
    <property type="protein sequence ID" value="CAF89631.1"/>
    <property type="molecule type" value="Genomic_DNA"/>
</dbReference>
<sequence>MASRDGDVTRWTRSGAGRTGSPGARLHFSAFAQELPATKSFYFNMDELKPVSHTAGSSLGHIFDVIRAGRREGAWAGSGSACFTSASWGKLELLRPGGLNLAPLCVSHRSEVLRAGPPRISRDMKVSEPSTRT</sequence>
<proteinExistence type="predicted"/>
<gene>
    <name evidence="2" type="ORF">GSTENG00003600001</name>
</gene>
<feature type="compositionally biased region" description="Basic and acidic residues" evidence="1">
    <location>
        <begin position="1"/>
        <end position="10"/>
    </location>
</feature>
<dbReference type="KEGG" id="tng:GSTEN00003600G001"/>
<protein>
    <submittedName>
        <fullName evidence="2">(spotted green pufferfish) hypothetical protein</fullName>
    </submittedName>
</protein>
<accession>Q4TBV1</accession>
<reference evidence="2" key="1">
    <citation type="journal article" date="2004" name="Nature">
        <title>Genome duplication in the teleost fish Tetraodon nigroviridis reveals the early vertebrate proto-karyotype.</title>
        <authorList>
            <person name="Jaillon O."/>
            <person name="Aury J.-M."/>
            <person name="Brunet F."/>
            <person name="Petit J.-L."/>
            <person name="Stange-Thomann N."/>
            <person name="Mauceli E."/>
            <person name="Bouneau L."/>
            <person name="Fischer C."/>
            <person name="Ozouf-Costaz C."/>
            <person name="Bernot A."/>
            <person name="Nicaud S."/>
            <person name="Jaffe D."/>
            <person name="Fisher S."/>
            <person name="Lutfalla G."/>
            <person name="Dossat C."/>
            <person name="Segurens B."/>
            <person name="Dasilva C."/>
            <person name="Salanoubat M."/>
            <person name="Levy M."/>
            <person name="Boudet N."/>
            <person name="Castellano S."/>
            <person name="Anthouard V."/>
            <person name="Jubin C."/>
            <person name="Castelli V."/>
            <person name="Katinka M."/>
            <person name="Vacherie B."/>
            <person name="Biemont C."/>
            <person name="Skalli Z."/>
            <person name="Cattolico L."/>
            <person name="Poulain J."/>
            <person name="De Berardinis V."/>
            <person name="Cruaud C."/>
            <person name="Duprat S."/>
            <person name="Brottier P."/>
            <person name="Coutanceau J.-P."/>
            <person name="Gouzy J."/>
            <person name="Parra G."/>
            <person name="Lardier G."/>
            <person name="Chapple C."/>
            <person name="McKernan K.J."/>
            <person name="McEwan P."/>
            <person name="Bosak S."/>
            <person name="Kellis M."/>
            <person name="Volff J.-N."/>
            <person name="Guigo R."/>
            <person name="Zody M.C."/>
            <person name="Mesirov J."/>
            <person name="Lindblad-Toh K."/>
            <person name="Birren B."/>
            <person name="Nusbaum C."/>
            <person name="Kahn D."/>
            <person name="Robinson-Rechavi M."/>
            <person name="Laudet V."/>
            <person name="Schachter V."/>
            <person name="Quetier F."/>
            <person name="Saurin W."/>
            <person name="Scarpelli C."/>
            <person name="Wincker P."/>
            <person name="Lander E.S."/>
            <person name="Weissenbach J."/>
            <person name="Roest Crollius H."/>
        </authorList>
    </citation>
    <scope>NUCLEOTIDE SEQUENCE [LARGE SCALE GENOMIC DNA]</scope>
</reference>
<evidence type="ECO:0000313" key="2">
    <source>
        <dbReference type="EMBL" id="CAF89631.1"/>
    </source>
</evidence>
<evidence type="ECO:0000256" key="1">
    <source>
        <dbReference type="SAM" id="MobiDB-lite"/>
    </source>
</evidence>
<dbReference type="AlphaFoldDB" id="Q4TBV1"/>
<feature type="region of interest" description="Disordered" evidence="1">
    <location>
        <begin position="1"/>
        <end position="20"/>
    </location>
</feature>
<name>Q4TBV1_TETNG</name>
<comment type="caution">
    <text evidence="2">The sequence shown here is derived from an EMBL/GenBank/DDBJ whole genome shotgun (WGS) entry which is preliminary data.</text>
</comment>
<organism evidence="2">
    <name type="scientific">Tetraodon nigroviridis</name>
    <name type="common">Spotted green pufferfish</name>
    <name type="synonym">Chelonodon nigroviridis</name>
    <dbReference type="NCBI Taxonomy" id="99883"/>
    <lineage>
        <taxon>Eukaryota</taxon>
        <taxon>Metazoa</taxon>
        <taxon>Chordata</taxon>
        <taxon>Craniata</taxon>
        <taxon>Vertebrata</taxon>
        <taxon>Euteleostomi</taxon>
        <taxon>Actinopterygii</taxon>
        <taxon>Neopterygii</taxon>
        <taxon>Teleostei</taxon>
        <taxon>Neoteleostei</taxon>
        <taxon>Acanthomorphata</taxon>
        <taxon>Eupercaria</taxon>
        <taxon>Tetraodontiformes</taxon>
        <taxon>Tetradontoidea</taxon>
        <taxon>Tetraodontidae</taxon>
        <taxon>Tetraodon</taxon>
    </lineage>
</organism>
<reference evidence="2" key="2">
    <citation type="submission" date="2004-02" db="EMBL/GenBank/DDBJ databases">
        <authorList>
            <consortium name="Genoscope"/>
            <consortium name="Whitehead Institute Centre for Genome Research"/>
        </authorList>
    </citation>
    <scope>NUCLEOTIDE SEQUENCE</scope>
</reference>